<evidence type="ECO:0000256" key="6">
    <source>
        <dbReference type="ARBA" id="ARBA00023136"/>
    </source>
</evidence>
<evidence type="ECO:0000256" key="4">
    <source>
        <dbReference type="ARBA" id="ARBA00022737"/>
    </source>
</evidence>
<dbReference type="Proteomes" id="UP001177023">
    <property type="component" value="Unassembled WGS sequence"/>
</dbReference>
<evidence type="ECO:0000256" key="10">
    <source>
        <dbReference type="SAM" id="MobiDB-lite"/>
    </source>
</evidence>
<accession>A0AA36DE01</accession>
<feature type="disulfide bond" evidence="9">
    <location>
        <begin position="47"/>
        <end position="62"/>
    </location>
</feature>
<keyword evidence="7 9" id="KW-1015">Disulfide bond</keyword>
<evidence type="ECO:0000256" key="2">
    <source>
        <dbReference type="ARBA" id="ARBA00009939"/>
    </source>
</evidence>
<dbReference type="InterPro" id="IPR036055">
    <property type="entry name" value="LDL_receptor-like_sf"/>
</dbReference>
<keyword evidence="12" id="KW-1185">Reference proteome</keyword>
<feature type="disulfide bond" evidence="9">
    <location>
        <begin position="161"/>
        <end position="179"/>
    </location>
</feature>
<dbReference type="Pfam" id="PF00057">
    <property type="entry name" value="Ldl_recept_a"/>
    <property type="match status" value="4"/>
</dbReference>
<feature type="region of interest" description="Disordered" evidence="10">
    <location>
        <begin position="371"/>
        <end position="399"/>
    </location>
</feature>
<keyword evidence="5" id="KW-1133">Transmembrane helix</keyword>
<evidence type="ECO:0000256" key="5">
    <source>
        <dbReference type="ARBA" id="ARBA00022989"/>
    </source>
</evidence>
<dbReference type="Gene3D" id="4.10.400.10">
    <property type="entry name" value="Low-density Lipoprotein Receptor"/>
    <property type="match status" value="4"/>
</dbReference>
<reference evidence="11" key="1">
    <citation type="submission" date="2023-06" db="EMBL/GenBank/DDBJ databases">
        <authorList>
            <person name="Delattre M."/>
        </authorList>
    </citation>
    <scope>NUCLEOTIDE SEQUENCE</scope>
    <source>
        <strain evidence="11">AF72</strain>
    </source>
</reference>
<gene>
    <name evidence="11" type="ORF">MSPICULIGERA_LOCUS23813</name>
</gene>
<evidence type="ECO:0000256" key="3">
    <source>
        <dbReference type="ARBA" id="ARBA00022692"/>
    </source>
</evidence>
<feature type="disulfide bond" evidence="9">
    <location>
        <begin position="118"/>
        <end position="133"/>
    </location>
</feature>
<feature type="disulfide bond" evidence="9">
    <location>
        <begin position="35"/>
        <end position="53"/>
    </location>
</feature>
<dbReference type="AlphaFoldDB" id="A0AA36DE01"/>
<feature type="disulfide bond" evidence="9">
    <location>
        <begin position="337"/>
        <end position="355"/>
    </location>
</feature>
<dbReference type="SMART" id="SM00192">
    <property type="entry name" value="LDLa"/>
    <property type="match status" value="4"/>
</dbReference>
<evidence type="ECO:0000256" key="8">
    <source>
        <dbReference type="ARBA" id="ARBA00023180"/>
    </source>
</evidence>
<organism evidence="11 12">
    <name type="scientific">Mesorhabditis spiculigera</name>
    <dbReference type="NCBI Taxonomy" id="96644"/>
    <lineage>
        <taxon>Eukaryota</taxon>
        <taxon>Metazoa</taxon>
        <taxon>Ecdysozoa</taxon>
        <taxon>Nematoda</taxon>
        <taxon>Chromadorea</taxon>
        <taxon>Rhabditida</taxon>
        <taxon>Rhabditina</taxon>
        <taxon>Rhabditomorpha</taxon>
        <taxon>Rhabditoidea</taxon>
        <taxon>Rhabditidae</taxon>
        <taxon>Mesorhabditinae</taxon>
        <taxon>Mesorhabditis</taxon>
    </lineage>
</organism>
<dbReference type="PRINTS" id="PR00261">
    <property type="entry name" value="LDLRECEPTOR"/>
</dbReference>
<sequence>MRNPTVILVLPCSVGETEKRQAFHAQTCDAGEFQCGNGECVPEAKKCDRKYDCRDGTDETSCDYFVAAQKAHHDSHTAQQPTLPAPAHQDYEDGECSDQEFRCPYLVELKCFHYEKLCDGVDDCGDGSDEINCESGSADERVAQPNPPDHRGNCGSGQFQCRSGDCIEESLKCNRKYDCTDGSDETECDYYKAAMNRHHPNSVQHEARPAQPANEEARRRTDDLQRREQELRRREEEERRREGEERRREQTESQREQENSRREEQRRIEEDLRRRQHEDRQRHEAEQRADAQRREDEKRRTQAEGPAKEVRFSGEHDIDGPPEDYEDAGCLEHEFMCHTGECIDKRRLCDTRIDCLDGSDEENCQETRLDEPIRQHPAAPAPPARPEHQQPAPTVQRGIFRNVTGCNGV</sequence>
<keyword evidence="4" id="KW-0677">Repeat</keyword>
<dbReference type="SUPFAM" id="SSF57424">
    <property type="entry name" value="LDL receptor-like module"/>
    <property type="match status" value="4"/>
</dbReference>
<dbReference type="PROSITE" id="PS50068">
    <property type="entry name" value="LDLRA_2"/>
    <property type="match status" value="4"/>
</dbReference>
<proteinExistence type="inferred from homology"/>
<name>A0AA36DE01_9BILA</name>
<feature type="region of interest" description="Disordered" evidence="10">
    <location>
        <begin position="199"/>
        <end position="324"/>
    </location>
</feature>
<keyword evidence="8" id="KW-0325">Glycoprotein</keyword>
<feature type="disulfide bond" evidence="9">
    <location>
        <begin position="28"/>
        <end position="40"/>
    </location>
</feature>
<evidence type="ECO:0000256" key="1">
    <source>
        <dbReference type="ARBA" id="ARBA00004167"/>
    </source>
</evidence>
<comment type="similarity">
    <text evidence="2">Belongs to the LDLR family.</text>
</comment>
<dbReference type="PROSITE" id="PS01209">
    <property type="entry name" value="LDLRA_1"/>
    <property type="match status" value="3"/>
</dbReference>
<dbReference type="FunFam" id="4.10.400.10:FF:000024">
    <property type="entry name" value="Low-density lipoprotein RecePtor related"/>
    <property type="match status" value="1"/>
</dbReference>
<feature type="non-terminal residue" evidence="11">
    <location>
        <position position="409"/>
    </location>
</feature>
<dbReference type="EMBL" id="CATQJA010002706">
    <property type="protein sequence ID" value="CAJ0585803.1"/>
    <property type="molecule type" value="Genomic_DNA"/>
</dbReference>
<feature type="disulfide bond" evidence="9">
    <location>
        <begin position="154"/>
        <end position="166"/>
    </location>
</feature>
<dbReference type="InterPro" id="IPR023415">
    <property type="entry name" value="LDLR_class-A_CS"/>
</dbReference>
<feature type="disulfide bond" evidence="9">
    <location>
        <begin position="173"/>
        <end position="188"/>
    </location>
</feature>
<comment type="caution">
    <text evidence="9">Lacks conserved residue(s) required for the propagation of feature annotation.</text>
</comment>
<dbReference type="PANTHER" id="PTHR46876">
    <property type="entry name" value="LOW-DENSITY LIPOPROTEIN RECEPTOR-RELATED PROTEIN 11"/>
    <property type="match status" value="1"/>
</dbReference>
<protein>
    <submittedName>
        <fullName evidence="11">Uncharacterized protein</fullName>
    </submittedName>
</protein>
<feature type="compositionally biased region" description="Basic and acidic residues" evidence="10">
    <location>
        <begin position="138"/>
        <end position="152"/>
    </location>
</feature>
<evidence type="ECO:0000313" key="11">
    <source>
        <dbReference type="EMBL" id="CAJ0585803.1"/>
    </source>
</evidence>
<dbReference type="CDD" id="cd00112">
    <property type="entry name" value="LDLa"/>
    <property type="match status" value="4"/>
</dbReference>
<comment type="subcellular location">
    <subcellularLocation>
        <location evidence="1">Membrane</location>
        <topology evidence="1">Single-pass membrane protein</topology>
    </subcellularLocation>
</comment>
<evidence type="ECO:0000313" key="12">
    <source>
        <dbReference type="Proteomes" id="UP001177023"/>
    </source>
</evidence>
<feature type="disulfide bond" evidence="9">
    <location>
        <begin position="349"/>
        <end position="364"/>
    </location>
</feature>
<evidence type="ECO:0000256" key="7">
    <source>
        <dbReference type="ARBA" id="ARBA00023157"/>
    </source>
</evidence>
<evidence type="ECO:0000256" key="9">
    <source>
        <dbReference type="PROSITE-ProRule" id="PRU00124"/>
    </source>
</evidence>
<feature type="disulfide bond" evidence="9">
    <location>
        <begin position="330"/>
        <end position="342"/>
    </location>
</feature>
<feature type="compositionally biased region" description="Basic and acidic residues" evidence="10">
    <location>
        <begin position="215"/>
        <end position="319"/>
    </location>
</feature>
<dbReference type="PANTHER" id="PTHR46876:SF1">
    <property type="entry name" value="LOW-DENSITY LIPOPROTEIN RECEPTOR-RELATED PROTEIN 11"/>
    <property type="match status" value="1"/>
</dbReference>
<feature type="region of interest" description="Disordered" evidence="10">
    <location>
        <begin position="135"/>
        <end position="156"/>
    </location>
</feature>
<dbReference type="InterPro" id="IPR002172">
    <property type="entry name" value="LDrepeatLR_classA_rpt"/>
</dbReference>
<keyword evidence="6" id="KW-0472">Membrane</keyword>
<dbReference type="GO" id="GO:0016020">
    <property type="term" value="C:membrane"/>
    <property type="evidence" value="ECO:0007669"/>
    <property type="project" value="UniProtKB-SubCell"/>
</dbReference>
<comment type="caution">
    <text evidence="11">The sequence shown here is derived from an EMBL/GenBank/DDBJ whole genome shotgun (WGS) entry which is preliminary data.</text>
</comment>
<keyword evidence="3" id="KW-0812">Transmembrane</keyword>